<organism evidence="3 4">
    <name type="scientific">Roseovarius nanhaiticus</name>
    <dbReference type="NCBI Taxonomy" id="573024"/>
    <lineage>
        <taxon>Bacteria</taxon>
        <taxon>Pseudomonadati</taxon>
        <taxon>Pseudomonadota</taxon>
        <taxon>Alphaproteobacteria</taxon>
        <taxon>Rhodobacterales</taxon>
        <taxon>Roseobacteraceae</taxon>
        <taxon>Roseovarius</taxon>
    </lineage>
</organism>
<dbReference type="InterPro" id="IPR002347">
    <property type="entry name" value="SDR_fam"/>
</dbReference>
<protein>
    <submittedName>
        <fullName evidence="3">NADP-dependent 3-hydroxy acid dehydrogenase YdfG</fullName>
    </submittedName>
</protein>
<evidence type="ECO:0000313" key="4">
    <source>
        <dbReference type="Proteomes" id="UP000186019"/>
    </source>
</evidence>
<evidence type="ECO:0000256" key="2">
    <source>
        <dbReference type="ARBA" id="ARBA00023002"/>
    </source>
</evidence>
<comment type="similarity">
    <text evidence="1">Belongs to the short-chain dehydrogenases/reductases (SDR) family.</text>
</comment>
<sequence length="231" mass="24613">MIRGRLPLDAAARRVHTPAMTQIALITGASRGLGAALALELAASHHVVAVARTTGALEELDDRIQAAGHSATLAPMDITNGDAMRQLCRSIHDRWGRVHIWAHTAVHAAPLSPAMHMDVRDWDKSVATNVTATGHLIPFIAPLLGADGQAMFFEDFKAGEKFAGAYGATKAAQIALARSWQAETAKHGPKVHIVSPGPMATATRARFYPGEDRDALANAQDEARRLLALMG</sequence>
<dbReference type="Gene3D" id="3.40.50.720">
    <property type="entry name" value="NAD(P)-binding Rossmann-like Domain"/>
    <property type="match status" value="1"/>
</dbReference>
<dbReference type="GO" id="GO:0016491">
    <property type="term" value="F:oxidoreductase activity"/>
    <property type="evidence" value="ECO:0007669"/>
    <property type="project" value="UniProtKB-KW"/>
</dbReference>
<name>A0A1N7GEV6_9RHOB</name>
<dbReference type="PANTHER" id="PTHR44196:SF4">
    <property type="entry name" value="SHORT CHAIN DEHYDROGENASE"/>
    <property type="match status" value="1"/>
</dbReference>
<gene>
    <name evidence="3" type="ORF">SAMN05421666_1988</name>
</gene>
<dbReference type="CDD" id="cd05233">
    <property type="entry name" value="SDR_c"/>
    <property type="match status" value="1"/>
</dbReference>
<dbReference type="GO" id="GO:0016020">
    <property type="term" value="C:membrane"/>
    <property type="evidence" value="ECO:0007669"/>
    <property type="project" value="TreeGrafter"/>
</dbReference>
<dbReference type="PANTHER" id="PTHR44196">
    <property type="entry name" value="DEHYDROGENASE/REDUCTASE SDR FAMILY MEMBER 7B"/>
    <property type="match status" value="1"/>
</dbReference>
<evidence type="ECO:0000313" key="3">
    <source>
        <dbReference type="EMBL" id="SIS11016.1"/>
    </source>
</evidence>
<keyword evidence="2" id="KW-0560">Oxidoreductase</keyword>
<evidence type="ECO:0000256" key="1">
    <source>
        <dbReference type="ARBA" id="ARBA00006484"/>
    </source>
</evidence>
<reference evidence="3 4" key="1">
    <citation type="submission" date="2017-01" db="EMBL/GenBank/DDBJ databases">
        <authorList>
            <person name="Mah S.A."/>
            <person name="Swanson W.J."/>
            <person name="Moy G.W."/>
            <person name="Vacquier V.D."/>
        </authorList>
    </citation>
    <scope>NUCLEOTIDE SEQUENCE [LARGE SCALE GENOMIC DNA]</scope>
    <source>
        <strain evidence="3 4">DSM 29590</strain>
    </source>
</reference>
<dbReference type="InterPro" id="IPR036291">
    <property type="entry name" value="NAD(P)-bd_dom_sf"/>
</dbReference>
<keyword evidence="4" id="KW-1185">Reference proteome</keyword>
<dbReference type="PRINTS" id="PR00081">
    <property type="entry name" value="GDHRDH"/>
</dbReference>
<dbReference type="Proteomes" id="UP000186019">
    <property type="component" value="Unassembled WGS sequence"/>
</dbReference>
<dbReference type="Pfam" id="PF00106">
    <property type="entry name" value="adh_short"/>
    <property type="match status" value="1"/>
</dbReference>
<dbReference type="EMBL" id="FTNV01000001">
    <property type="protein sequence ID" value="SIS11016.1"/>
    <property type="molecule type" value="Genomic_DNA"/>
</dbReference>
<dbReference type="STRING" id="573024.SAMN05216208_0147"/>
<dbReference type="AlphaFoldDB" id="A0A1N7GEV6"/>
<accession>A0A1N7GEV6</accession>
<proteinExistence type="inferred from homology"/>
<dbReference type="SUPFAM" id="SSF51735">
    <property type="entry name" value="NAD(P)-binding Rossmann-fold domains"/>
    <property type="match status" value="1"/>
</dbReference>